<sequence length="167" mass="18964">MIETTNLIIKQFTADDTPFVFELLNTETWKQFIGDRNIQILDDALGYIEKVLAPYYDKYGYGPWLVSLKEKGEPIGLCGLFKRDYLDQPDLGFAFMPQYAGKGLAYESCLAILEYVTKAYNIKKLYATTTAANIRSQGLLERCGFVRNGEITPPEGEPLLLYHLSLQ</sequence>
<dbReference type="RefSeq" id="WP_377112964.1">
    <property type="nucleotide sequence ID" value="NZ_JBHTHZ010000003.1"/>
</dbReference>
<feature type="domain" description="N-acetyltransferase" evidence="1">
    <location>
        <begin position="7"/>
        <end position="167"/>
    </location>
</feature>
<evidence type="ECO:0000313" key="2">
    <source>
        <dbReference type="EMBL" id="MFD0793326.1"/>
    </source>
</evidence>
<evidence type="ECO:0000313" key="3">
    <source>
        <dbReference type="Proteomes" id="UP001597010"/>
    </source>
</evidence>
<reference evidence="3" key="1">
    <citation type="journal article" date="2019" name="Int. J. Syst. Evol. Microbiol.">
        <title>The Global Catalogue of Microorganisms (GCM) 10K type strain sequencing project: providing services to taxonomists for standard genome sequencing and annotation.</title>
        <authorList>
            <consortium name="The Broad Institute Genomics Platform"/>
            <consortium name="The Broad Institute Genome Sequencing Center for Infectious Disease"/>
            <person name="Wu L."/>
            <person name="Ma J."/>
        </authorList>
    </citation>
    <scope>NUCLEOTIDE SEQUENCE [LARGE SCALE GENOMIC DNA]</scope>
    <source>
        <strain evidence="3">CCUG 61484</strain>
    </source>
</reference>
<keyword evidence="2" id="KW-0808">Transferase</keyword>
<dbReference type="PANTHER" id="PTHR43792:SF1">
    <property type="entry name" value="N-ACETYLTRANSFERASE DOMAIN-CONTAINING PROTEIN"/>
    <property type="match status" value="1"/>
</dbReference>
<dbReference type="EMBL" id="JBHTHZ010000003">
    <property type="protein sequence ID" value="MFD0793326.1"/>
    <property type="molecule type" value="Genomic_DNA"/>
</dbReference>
<dbReference type="GO" id="GO:0016746">
    <property type="term" value="F:acyltransferase activity"/>
    <property type="evidence" value="ECO:0007669"/>
    <property type="project" value="UniProtKB-KW"/>
</dbReference>
<keyword evidence="2" id="KW-0012">Acyltransferase</keyword>
<dbReference type="PANTHER" id="PTHR43792">
    <property type="entry name" value="GNAT FAMILY, PUTATIVE (AFU_ORTHOLOGUE AFUA_3G00765)-RELATED-RELATED"/>
    <property type="match status" value="1"/>
</dbReference>
<dbReference type="InterPro" id="IPR051531">
    <property type="entry name" value="N-acetyltransferase"/>
</dbReference>
<evidence type="ECO:0000259" key="1">
    <source>
        <dbReference type="PROSITE" id="PS51186"/>
    </source>
</evidence>
<proteinExistence type="predicted"/>
<keyword evidence="3" id="KW-1185">Reference proteome</keyword>
<comment type="caution">
    <text evidence="2">The sequence shown here is derived from an EMBL/GenBank/DDBJ whole genome shotgun (WGS) entry which is preliminary data.</text>
</comment>
<organism evidence="2 3">
    <name type="scientific">Mucilaginibacter litoreus</name>
    <dbReference type="NCBI Taxonomy" id="1048221"/>
    <lineage>
        <taxon>Bacteria</taxon>
        <taxon>Pseudomonadati</taxon>
        <taxon>Bacteroidota</taxon>
        <taxon>Sphingobacteriia</taxon>
        <taxon>Sphingobacteriales</taxon>
        <taxon>Sphingobacteriaceae</taxon>
        <taxon>Mucilaginibacter</taxon>
    </lineage>
</organism>
<dbReference type="Proteomes" id="UP001597010">
    <property type="component" value="Unassembled WGS sequence"/>
</dbReference>
<dbReference type="InterPro" id="IPR000182">
    <property type="entry name" value="GNAT_dom"/>
</dbReference>
<dbReference type="Pfam" id="PF13302">
    <property type="entry name" value="Acetyltransf_3"/>
    <property type="match status" value="1"/>
</dbReference>
<dbReference type="SUPFAM" id="SSF55729">
    <property type="entry name" value="Acyl-CoA N-acyltransferases (Nat)"/>
    <property type="match status" value="1"/>
</dbReference>
<gene>
    <name evidence="2" type="ORF">ACFQZX_06825</name>
</gene>
<accession>A0ABW3AS46</accession>
<dbReference type="Gene3D" id="3.40.630.30">
    <property type="match status" value="1"/>
</dbReference>
<name>A0ABW3AS46_9SPHI</name>
<dbReference type="EC" id="2.3.-.-" evidence="2"/>
<dbReference type="InterPro" id="IPR016181">
    <property type="entry name" value="Acyl_CoA_acyltransferase"/>
</dbReference>
<protein>
    <submittedName>
        <fullName evidence="2">GNAT family N-acetyltransferase</fullName>
        <ecNumber evidence="2">2.3.-.-</ecNumber>
    </submittedName>
</protein>
<dbReference type="PROSITE" id="PS51186">
    <property type="entry name" value="GNAT"/>
    <property type="match status" value="1"/>
</dbReference>